<name>A0A420W833_9BACT</name>
<keyword evidence="2" id="KW-1185">Reference proteome</keyword>
<comment type="caution">
    <text evidence="1">The sequence shown here is derived from an EMBL/GenBank/DDBJ whole genome shotgun (WGS) entry which is preliminary data.</text>
</comment>
<dbReference type="RefSeq" id="WP_121169706.1">
    <property type="nucleotide sequence ID" value="NZ_RBIE01000001.1"/>
</dbReference>
<dbReference type="Gene3D" id="3.40.50.300">
    <property type="entry name" value="P-loop containing nucleotide triphosphate hydrolases"/>
    <property type="match status" value="1"/>
</dbReference>
<gene>
    <name evidence="1" type="ORF">C7457_0331</name>
</gene>
<accession>A0A420W833</accession>
<reference evidence="1 2" key="1">
    <citation type="submission" date="2018-10" db="EMBL/GenBank/DDBJ databases">
        <title>Genomic Encyclopedia of Type Strains, Phase IV (KMG-IV): sequencing the most valuable type-strain genomes for metagenomic binning, comparative biology and taxonomic classification.</title>
        <authorList>
            <person name="Goeker M."/>
        </authorList>
    </citation>
    <scope>NUCLEOTIDE SEQUENCE [LARGE SCALE GENOMIC DNA]</scope>
    <source>
        <strain evidence="1 2">DSM 15521</strain>
    </source>
</reference>
<dbReference type="InterPro" id="IPR027417">
    <property type="entry name" value="P-loop_NTPase"/>
</dbReference>
<protein>
    <submittedName>
        <fullName evidence="1">Molybdopterin-guanine dinucleotide biosynthesis protein B</fullName>
    </submittedName>
</protein>
<dbReference type="Proteomes" id="UP000280881">
    <property type="component" value="Unassembled WGS sequence"/>
</dbReference>
<dbReference type="EMBL" id="RBIE01000001">
    <property type="protein sequence ID" value="RKQ63459.1"/>
    <property type="molecule type" value="Genomic_DNA"/>
</dbReference>
<dbReference type="OrthoDB" id="9786803at2"/>
<dbReference type="AlphaFoldDB" id="A0A420W833"/>
<sequence length="210" mass="23683">MVPLISFTGSTDLEGFVSKVLDLLRERGYRVAIFKEGITEIPLEGYKADGVCSLNSGKVSLSRGVDGFNLKYLSFLLFDDYDIVVCLGVEGPDLPRFELLDRGKGLDCLKSKKNVIGVVSDKGFGGIRTFPLDRPEELVDFIEDKFIKRREDSFPDEVELFVNGRRVPMKHYVKETLREILFGFIKPLKGIDYPVEKLDIRIVVGKGRTP</sequence>
<proteinExistence type="predicted"/>
<organism evidence="1 2">
    <name type="scientific">Thermovibrio guaymasensis</name>
    <dbReference type="NCBI Taxonomy" id="240167"/>
    <lineage>
        <taxon>Bacteria</taxon>
        <taxon>Pseudomonadati</taxon>
        <taxon>Aquificota</taxon>
        <taxon>Aquificia</taxon>
        <taxon>Desulfurobacteriales</taxon>
        <taxon>Desulfurobacteriaceae</taxon>
        <taxon>Thermovibrio</taxon>
    </lineage>
</organism>
<evidence type="ECO:0000313" key="1">
    <source>
        <dbReference type="EMBL" id="RKQ63459.1"/>
    </source>
</evidence>
<evidence type="ECO:0000313" key="2">
    <source>
        <dbReference type="Proteomes" id="UP000280881"/>
    </source>
</evidence>